<feature type="compositionally biased region" description="Low complexity" evidence="4">
    <location>
        <begin position="70"/>
        <end position="94"/>
    </location>
</feature>
<keyword evidence="3" id="KW-0378">Hydrolase</keyword>
<dbReference type="SUPFAM" id="SSF52833">
    <property type="entry name" value="Thioredoxin-like"/>
    <property type="match status" value="1"/>
</dbReference>
<dbReference type="EMBL" id="CP001848">
    <property type="protein sequence ID" value="ADB14709.1"/>
    <property type="molecule type" value="Genomic_DNA"/>
</dbReference>
<evidence type="ECO:0000313" key="8">
    <source>
        <dbReference type="Proteomes" id="UP000001887"/>
    </source>
</evidence>
<keyword evidence="8" id="KW-1185">Reference proteome</keyword>
<dbReference type="GO" id="GO:0006508">
    <property type="term" value="P:proteolysis"/>
    <property type="evidence" value="ECO:0007669"/>
    <property type="project" value="UniProtKB-KW"/>
</dbReference>
<accession>D2QZF1</accession>
<proteinExistence type="inferred from homology"/>
<dbReference type="Pfam" id="PF08308">
    <property type="entry name" value="PEGA"/>
    <property type="match status" value="1"/>
</dbReference>
<keyword evidence="5" id="KW-1133">Transmembrane helix</keyword>
<dbReference type="InterPro" id="IPR001940">
    <property type="entry name" value="Peptidase_S1C"/>
</dbReference>
<sequence length="835" mass="87770">MAGEIICRCDSCTARFKIDAKFAGRKAKCPKCTAVVLVPGTAVAGSTTSTSTVVPPSTPATAAPPPSRTAPPKATAAPVAAAAPAAITPTASASAPPPRRPAVAATPPALPQPTEPPVSLGEPSPAAIFTVSDGPKNHADGVALATGSSSGSAPYTRKKSANNLPVILAAVGALVLLALGGTIFGGLYVAGVFDSAPTKNGLASRPKSGQVKTGVLINWTPAERKGGSVTIDGKPVPLPAIGDVEYPLAAGQHEILLRRRGYEPIDATVTVTDGQRVSVATEWKPDEIALAANGLAANGLASEGTTPNSTGTNSPGTGSSTSNSSRPSTSFPIGGAAPTGPPGFDGYLQDLDAAAKQATAEGKFVLALFGSTDSDELTLELGEAFNTPEFKDWARSYFVMVLIDFPRTTNGLNYVEDTARNMVLRDDYSIRQIPMVTLFDGKLQAYHTTTDFEQALEDPVAAATEWQKHKAKRDELFSAIKTVNSAAEFAPIIPALDWIREASLIPYYRPQVESWYNAAASYDADNQNGCLEVIFEPYLVTKLIGTRRSDARDKKAVLDLTKPWLNRQFIDPNRAVQTHLMAAQLYSALENETEAENHLKRANSYKPTKTELVEALRQVNLMLTNRNVLSTGTGFLISEAGYVMTNNHVIEGEGKVVVRIPGQPDPVPAEVIARDEMRDMALLKLTIPEGANLTPVAIVDSSVGRGASVAAFGFPLGDALGTGLKFTTGFVSTPPEGTDNNMILLDMRVNPGNSGGPLVDSSGNVVGMITAKTGGFGVDSYGFALPTSDLMKFVDTHLPADAARPAPEPEATTTAWDKVDKRVSPGVLMILKIDE</sequence>
<dbReference type="InterPro" id="IPR036249">
    <property type="entry name" value="Thioredoxin-like_sf"/>
</dbReference>
<protein>
    <submittedName>
        <fullName evidence="7">Peptidase S1 and S6 chymotrypsin/Hap</fullName>
    </submittedName>
</protein>
<evidence type="ECO:0000256" key="4">
    <source>
        <dbReference type="SAM" id="MobiDB-lite"/>
    </source>
</evidence>
<dbReference type="Gene3D" id="3.40.30.10">
    <property type="entry name" value="Glutaredoxin"/>
    <property type="match status" value="1"/>
</dbReference>
<keyword evidence="5" id="KW-0812">Transmembrane</keyword>
<evidence type="ECO:0000256" key="2">
    <source>
        <dbReference type="ARBA" id="ARBA00022670"/>
    </source>
</evidence>
<feature type="transmembrane region" description="Helical" evidence="5">
    <location>
        <begin position="166"/>
        <end position="190"/>
    </location>
</feature>
<dbReference type="eggNOG" id="COG0265">
    <property type="taxonomic scope" value="Bacteria"/>
</dbReference>
<dbReference type="OrthoDB" id="265630at2"/>
<evidence type="ECO:0000256" key="5">
    <source>
        <dbReference type="SAM" id="Phobius"/>
    </source>
</evidence>
<keyword evidence="5" id="KW-0472">Membrane</keyword>
<dbReference type="AlphaFoldDB" id="D2QZF1"/>
<dbReference type="PANTHER" id="PTHR43343">
    <property type="entry name" value="PEPTIDASE S12"/>
    <property type="match status" value="1"/>
</dbReference>
<evidence type="ECO:0000256" key="1">
    <source>
        <dbReference type="ARBA" id="ARBA00010541"/>
    </source>
</evidence>
<evidence type="ECO:0000313" key="7">
    <source>
        <dbReference type="EMBL" id="ADB14709.1"/>
    </source>
</evidence>
<dbReference type="Pfam" id="PF13365">
    <property type="entry name" value="Trypsin_2"/>
    <property type="match status" value="1"/>
</dbReference>
<dbReference type="InterPro" id="IPR013229">
    <property type="entry name" value="PEGA"/>
</dbReference>
<feature type="region of interest" description="Disordered" evidence="4">
    <location>
        <begin position="45"/>
        <end position="132"/>
    </location>
</feature>
<feature type="compositionally biased region" description="Low complexity" evidence="4">
    <location>
        <begin position="45"/>
        <end position="55"/>
    </location>
</feature>
<dbReference type="InterPro" id="IPR051201">
    <property type="entry name" value="Chloro_Bact_Ser_Proteases"/>
</dbReference>
<keyword evidence="2" id="KW-0645">Protease</keyword>
<dbReference type="PANTHER" id="PTHR43343:SF3">
    <property type="entry name" value="PROTEASE DO-LIKE 8, CHLOROPLASTIC"/>
    <property type="match status" value="1"/>
</dbReference>
<dbReference type="PRINTS" id="PR00834">
    <property type="entry name" value="PROTEASES2C"/>
</dbReference>
<evidence type="ECO:0000259" key="6">
    <source>
        <dbReference type="Pfam" id="PF08308"/>
    </source>
</evidence>
<dbReference type="KEGG" id="psl:Psta_0012"/>
<dbReference type="STRING" id="530564.Psta_0012"/>
<dbReference type="GO" id="GO:0004252">
    <property type="term" value="F:serine-type endopeptidase activity"/>
    <property type="evidence" value="ECO:0007669"/>
    <property type="project" value="InterPro"/>
</dbReference>
<dbReference type="Gene3D" id="2.40.10.10">
    <property type="entry name" value="Trypsin-like serine proteases"/>
    <property type="match status" value="2"/>
</dbReference>
<dbReference type="HOGENOM" id="CLU_340057_0_0_0"/>
<feature type="compositionally biased region" description="Pro residues" evidence="4">
    <location>
        <begin position="56"/>
        <end position="69"/>
    </location>
</feature>
<reference evidence="7 8" key="1">
    <citation type="journal article" date="2009" name="Stand. Genomic Sci.">
        <title>Complete genome sequence of Pirellula staleyi type strain (ATCC 27377).</title>
        <authorList>
            <person name="Clum A."/>
            <person name="Tindall B.J."/>
            <person name="Sikorski J."/>
            <person name="Ivanova N."/>
            <person name="Mavrommatis K."/>
            <person name="Lucas S."/>
            <person name="Glavina del Rio T."/>
            <person name="Nolan M."/>
            <person name="Chen F."/>
            <person name="Tice H."/>
            <person name="Pitluck S."/>
            <person name="Cheng J.F."/>
            <person name="Chertkov O."/>
            <person name="Brettin T."/>
            <person name="Han C."/>
            <person name="Detter J.C."/>
            <person name="Kuske C."/>
            <person name="Bruce D."/>
            <person name="Goodwin L."/>
            <person name="Ovchinikova G."/>
            <person name="Pati A."/>
            <person name="Mikhailova N."/>
            <person name="Chen A."/>
            <person name="Palaniappan K."/>
            <person name="Land M."/>
            <person name="Hauser L."/>
            <person name="Chang Y.J."/>
            <person name="Jeffries C.D."/>
            <person name="Chain P."/>
            <person name="Rohde M."/>
            <person name="Goker M."/>
            <person name="Bristow J."/>
            <person name="Eisen J.A."/>
            <person name="Markowitz V."/>
            <person name="Hugenholtz P."/>
            <person name="Kyrpides N.C."/>
            <person name="Klenk H.P."/>
            <person name="Lapidus A."/>
        </authorList>
    </citation>
    <scope>NUCLEOTIDE SEQUENCE [LARGE SCALE GENOMIC DNA]</scope>
    <source>
        <strain evidence="8">ATCC 27377 / DSM 6068 / ICPB 4128</strain>
    </source>
</reference>
<dbReference type="SUPFAM" id="SSF50494">
    <property type="entry name" value="Trypsin-like serine proteases"/>
    <property type="match status" value="1"/>
</dbReference>
<name>D2QZF1_PIRSD</name>
<feature type="region of interest" description="Disordered" evidence="4">
    <location>
        <begin position="299"/>
        <end position="344"/>
    </location>
</feature>
<organism evidence="7 8">
    <name type="scientific">Pirellula staleyi (strain ATCC 27377 / DSM 6068 / ICPB 4128)</name>
    <name type="common">Pirella staleyi</name>
    <dbReference type="NCBI Taxonomy" id="530564"/>
    <lineage>
        <taxon>Bacteria</taxon>
        <taxon>Pseudomonadati</taxon>
        <taxon>Planctomycetota</taxon>
        <taxon>Planctomycetia</taxon>
        <taxon>Pirellulales</taxon>
        <taxon>Pirellulaceae</taxon>
        <taxon>Pirellula</taxon>
    </lineage>
</organism>
<dbReference type="Proteomes" id="UP000001887">
    <property type="component" value="Chromosome"/>
</dbReference>
<evidence type="ECO:0000256" key="3">
    <source>
        <dbReference type="ARBA" id="ARBA00022801"/>
    </source>
</evidence>
<feature type="compositionally biased region" description="Low complexity" evidence="4">
    <location>
        <begin position="299"/>
        <end position="338"/>
    </location>
</feature>
<feature type="domain" description="PEGA" evidence="6">
    <location>
        <begin position="223"/>
        <end position="281"/>
    </location>
</feature>
<gene>
    <name evidence="7" type="ordered locus">Psta_0012</name>
</gene>
<comment type="similarity">
    <text evidence="1">Belongs to the peptidase S1C family.</text>
</comment>
<dbReference type="InterPro" id="IPR009003">
    <property type="entry name" value="Peptidase_S1_PA"/>
</dbReference>
<dbReference type="InterPro" id="IPR043504">
    <property type="entry name" value="Peptidase_S1_PA_chymotrypsin"/>
</dbReference>